<dbReference type="Gene3D" id="2.60.40.1120">
    <property type="entry name" value="Carboxypeptidase-like, regulatory domain"/>
    <property type="match status" value="1"/>
</dbReference>
<dbReference type="Gene3D" id="2.170.130.10">
    <property type="entry name" value="TonB-dependent receptor, plug domain"/>
    <property type="match status" value="1"/>
</dbReference>
<dbReference type="OrthoDB" id="1109239at2"/>
<reference evidence="10 11" key="1">
    <citation type="submission" date="2016-10" db="EMBL/GenBank/DDBJ databases">
        <authorList>
            <person name="Varghese N."/>
            <person name="Submissions S."/>
        </authorList>
    </citation>
    <scope>NUCLEOTIDE SEQUENCE [LARGE SCALE GENOMIC DNA]</scope>
    <source>
        <strain evidence="10 11">DSM 11449</strain>
    </source>
</reference>
<dbReference type="Proteomes" id="UP000182771">
    <property type="component" value="Unassembled WGS sequence"/>
</dbReference>
<evidence type="ECO:0000256" key="5">
    <source>
        <dbReference type="ARBA" id="ARBA00022729"/>
    </source>
</evidence>
<evidence type="ECO:0000256" key="8">
    <source>
        <dbReference type="PROSITE-ProRule" id="PRU01360"/>
    </source>
</evidence>
<evidence type="ECO:0000313" key="10">
    <source>
        <dbReference type="EMBL" id="SDW51061.1"/>
    </source>
</evidence>
<evidence type="ECO:0000259" key="9">
    <source>
        <dbReference type="Pfam" id="PF07715"/>
    </source>
</evidence>
<comment type="similarity">
    <text evidence="8">Belongs to the TonB-dependent receptor family.</text>
</comment>
<feature type="domain" description="TonB-dependent receptor plug" evidence="9">
    <location>
        <begin position="116"/>
        <end position="223"/>
    </location>
</feature>
<dbReference type="Pfam" id="PF07715">
    <property type="entry name" value="Plug"/>
    <property type="match status" value="1"/>
</dbReference>
<dbReference type="InterPro" id="IPR008969">
    <property type="entry name" value="CarboxyPept-like_regulatory"/>
</dbReference>
<evidence type="ECO:0000256" key="7">
    <source>
        <dbReference type="ARBA" id="ARBA00023237"/>
    </source>
</evidence>
<dbReference type="SUPFAM" id="SSF56935">
    <property type="entry name" value="Porins"/>
    <property type="match status" value="1"/>
</dbReference>
<dbReference type="InterPro" id="IPR036942">
    <property type="entry name" value="Beta-barrel_TonB_sf"/>
</dbReference>
<keyword evidence="4 8" id="KW-0812">Transmembrane</keyword>
<dbReference type="GO" id="GO:0015344">
    <property type="term" value="F:siderophore uptake transmembrane transporter activity"/>
    <property type="evidence" value="ECO:0007669"/>
    <property type="project" value="TreeGrafter"/>
</dbReference>
<dbReference type="InterPro" id="IPR012910">
    <property type="entry name" value="Plug_dom"/>
</dbReference>
<evidence type="ECO:0000256" key="2">
    <source>
        <dbReference type="ARBA" id="ARBA00022448"/>
    </source>
</evidence>
<gene>
    <name evidence="10" type="ORF">SAMN05444420_102417</name>
</gene>
<keyword evidence="3 8" id="KW-1134">Transmembrane beta strand</keyword>
<name>A0A1H2U4R8_9FLAO</name>
<keyword evidence="11" id="KW-1185">Reference proteome</keyword>
<accession>A0A1H2U4R8</accession>
<keyword evidence="6 8" id="KW-0472">Membrane</keyword>
<dbReference type="RefSeq" id="WP_016420019.1">
    <property type="nucleotide sequence ID" value="NZ_CALGWW010000062.1"/>
</dbReference>
<dbReference type="GeneID" id="85016506"/>
<keyword evidence="7 8" id="KW-0998">Cell outer membrane</keyword>
<comment type="caution">
    <text evidence="10">The sequence shown here is derived from an EMBL/GenBank/DDBJ whole genome shotgun (WGS) entry which is preliminary data.</text>
</comment>
<keyword evidence="5" id="KW-0732">Signal</keyword>
<dbReference type="Pfam" id="PF13715">
    <property type="entry name" value="CarbopepD_reg_2"/>
    <property type="match status" value="1"/>
</dbReference>
<keyword evidence="2 8" id="KW-0813">Transport</keyword>
<evidence type="ECO:0000256" key="4">
    <source>
        <dbReference type="ARBA" id="ARBA00022692"/>
    </source>
</evidence>
<protein>
    <submittedName>
        <fullName evidence="10">Iron complex outermembrane recepter protein</fullName>
    </submittedName>
</protein>
<dbReference type="PANTHER" id="PTHR30069">
    <property type="entry name" value="TONB-DEPENDENT OUTER MEMBRANE RECEPTOR"/>
    <property type="match status" value="1"/>
</dbReference>
<dbReference type="SUPFAM" id="SSF49464">
    <property type="entry name" value="Carboxypeptidase regulatory domain-like"/>
    <property type="match status" value="1"/>
</dbReference>
<dbReference type="PANTHER" id="PTHR30069:SF29">
    <property type="entry name" value="HEMOGLOBIN AND HEMOGLOBIN-HAPTOGLOBIN-BINDING PROTEIN 1-RELATED"/>
    <property type="match status" value="1"/>
</dbReference>
<dbReference type="InterPro" id="IPR037066">
    <property type="entry name" value="Plug_dom_sf"/>
</dbReference>
<dbReference type="InterPro" id="IPR039426">
    <property type="entry name" value="TonB-dep_rcpt-like"/>
</dbReference>
<dbReference type="AlphaFoldDB" id="A0A1H2U4R8"/>
<evidence type="ECO:0000256" key="1">
    <source>
        <dbReference type="ARBA" id="ARBA00004571"/>
    </source>
</evidence>
<organism evidence="10 11">
    <name type="scientific">Capnocytophaga granulosa</name>
    <dbReference type="NCBI Taxonomy" id="45242"/>
    <lineage>
        <taxon>Bacteria</taxon>
        <taxon>Pseudomonadati</taxon>
        <taxon>Bacteroidota</taxon>
        <taxon>Flavobacteriia</taxon>
        <taxon>Flavobacteriales</taxon>
        <taxon>Flavobacteriaceae</taxon>
        <taxon>Capnocytophaga</taxon>
    </lineage>
</organism>
<evidence type="ECO:0000256" key="3">
    <source>
        <dbReference type="ARBA" id="ARBA00022452"/>
    </source>
</evidence>
<dbReference type="PROSITE" id="PS52016">
    <property type="entry name" value="TONB_DEPENDENT_REC_3"/>
    <property type="match status" value="1"/>
</dbReference>
<comment type="subcellular location">
    <subcellularLocation>
        <location evidence="1 8">Cell outer membrane</location>
        <topology evidence="1 8">Multi-pass membrane protein</topology>
    </subcellularLocation>
</comment>
<sequence length="719" mass="81495">MKNIIILLFVLFGGSILYGQEQKISGHITSATDKTPLLGVSIRIKDTPRGTTTNEQGDFSIKAASGEVLVFSFIGFRSLEYTITQTNIPLILELEEEETELEGLTITSTRSSRTIEKVPTRIELITAEELDEKANMRPSDLRMLLSESTGIQVQTTSPISANAGIRIQGLDGRYTQILKDGFPAYSGAASGLGLLQTPPLDLKQVEVIKGTSSTLYGGGAIAGLVNLISKTPTPARELLFHIDGTSAKGLNLNAFYGQKFNHVGTTLFASHSRNQAYAPSDTPFSAIPRFERWVVNPKLFLYFDEDTSLNIGINAMVEQRLGGHIEYLRGNTDPAYHYFEENNTHRYGGQLTFDHHISEDSRFQLKSSINYFQREIVLPDYRFSGTQLSSFTEGFYGLEREKTDWIIGVTLLDHRFKEQPLTTFPLRDEQEMIVGGFAQNTWKTAPWLEIESGLRTDFVKDYGWVVLPRLASLFHLSEKLTSRISGGLGYKTPTLFTEESERFHYQNILPVSSQKNRLEKSYGANFDINYQTLLGEEWTLSINQLFFYTYLDHPLLLENLSPKKYHLTNIEGHIHTKGLETNVKIGYKDFKLFLGYTLTNTQLHEGDVFTDNLLTAKHRTNSILFYEVEDKWKIGLEAYYFSSQLLSDGERGHPYWMTGFIVEKLWKHCSVYINFENFLDVRQTRFGSIYTGSERAPVFKDIYAPLDGFVFNGGIKLKL</sequence>
<dbReference type="GO" id="GO:0044718">
    <property type="term" value="P:siderophore transmembrane transport"/>
    <property type="evidence" value="ECO:0007669"/>
    <property type="project" value="TreeGrafter"/>
</dbReference>
<dbReference type="Gene3D" id="2.40.170.20">
    <property type="entry name" value="TonB-dependent receptor, beta-barrel domain"/>
    <property type="match status" value="1"/>
</dbReference>
<evidence type="ECO:0000313" key="11">
    <source>
        <dbReference type="Proteomes" id="UP000182771"/>
    </source>
</evidence>
<evidence type="ECO:0000256" key="6">
    <source>
        <dbReference type="ARBA" id="ARBA00023136"/>
    </source>
</evidence>
<dbReference type="GO" id="GO:0009279">
    <property type="term" value="C:cell outer membrane"/>
    <property type="evidence" value="ECO:0007669"/>
    <property type="project" value="UniProtKB-SubCell"/>
</dbReference>
<proteinExistence type="inferred from homology"/>
<dbReference type="EMBL" id="FNND01000002">
    <property type="protein sequence ID" value="SDW51061.1"/>
    <property type="molecule type" value="Genomic_DNA"/>
</dbReference>